<dbReference type="Proteomes" id="UP000215027">
    <property type="component" value="Chromosome II"/>
</dbReference>
<sequence>MKCLALVSRVLLAALVVLLVVASAEAHGIGTPRVVNQPAGPYLLSAWTDPDPLREDETHVVVGVTDAASNEPIVTGVEVAVTLTSAADPALAFTEIAAADSVNRLLYAVEFNDQLAAGRWLVSLRVSGAPGLGEGVTFPIDVEPARGFNWLWLGIGGLAVIVLGWLAVAMSGEKPGRGSRPSARPSSR</sequence>
<dbReference type="RefSeq" id="WP_095045428.1">
    <property type="nucleotide sequence ID" value="NZ_LN890656.1"/>
</dbReference>
<feature type="signal peptide" evidence="2">
    <location>
        <begin position="1"/>
        <end position="26"/>
    </location>
</feature>
<proteinExistence type="predicted"/>
<feature type="transmembrane region" description="Helical" evidence="1">
    <location>
        <begin position="150"/>
        <end position="170"/>
    </location>
</feature>
<evidence type="ECO:0000256" key="1">
    <source>
        <dbReference type="SAM" id="Phobius"/>
    </source>
</evidence>
<evidence type="ECO:0000313" key="4">
    <source>
        <dbReference type="Proteomes" id="UP000215027"/>
    </source>
</evidence>
<dbReference type="KEGG" id="pbf:CFX0092_B0575"/>
<evidence type="ECO:0000256" key="2">
    <source>
        <dbReference type="SAM" id="SignalP"/>
    </source>
</evidence>
<keyword evidence="1" id="KW-1133">Transmembrane helix</keyword>
<name>A0A160T8P0_9CHLR</name>
<dbReference type="AlphaFoldDB" id="A0A160T8P0"/>
<evidence type="ECO:0000313" key="3">
    <source>
        <dbReference type="EMBL" id="CUS06109.1"/>
    </source>
</evidence>
<gene>
    <name evidence="3" type="ORF">CFX0092_B0575</name>
</gene>
<keyword evidence="1" id="KW-0472">Membrane</keyword>
<protein>
    <recommendedName>
        <fullName evidence="5">YtkA-like domain-containing protein</fullName>
    </recommendedName>
</protein>
<dbReference type="EMBL" id="LN890656">
    <property type="protein sequence ID" value="CUS06109.1"/>
    <property type="molecule type" value="Genomic_DNA"/>
</dbReference>
<keyword evidence="4" id="KW-1185">Reference proteome</keyword>
<organism evidence="3 4">
    <name type="scientific">Candidatus Promineifilum breve</name>
    <dbReference type="NCBI Taxonomy" id="1806508"/>
    <lineage>
        <taxon>Bacteria</taxon>
        <taxon>Bacillati</taxon>
        <taxon>Chloroflexota</taxon>
        <taxon>Ardenticatenia</taxon>
        <taxon>Candidatus Promineifilales</taxon>
        <taxon>Candidatus Promineifilaceae</taxon>
        <taxon>Candidatus Promineifilum</taxon>
    </lineage>
</organism>
<keyword evidence="1" id="KW-0812">Transmembrane</keyword>
<dbReference type="OrthoDB" id="3695826at2"/>
<feature type="chain" id="PRO_5007820193" description="YtkA-like domain-containing protein" evidence="2">
    <location>
        <begin position="27"/>
        <end position="188"/>
    </location>
</feature>
<keyword evidence="2" id="KW-0732">Signal</keyword>
<accession>A0A160T8P0</accession>
<reference evidence="3" key="1">
    <citation type="submission" date="2016-01" db="EMBL/GenBank/DDBJ databases">
        <authorList>
            <person name="Mcilroy J.S."/>
            <person name="Karst M S."/>
            <person name="Albertsen M."/>
        </authorList>
    </citation>
    <scope>NUCLEOTIDE SEQUENCE</scope>
    <source>
        <strain evidence="3">Cfx-K</strain>
    </source>
</reference>
<evidence type="ECO:0008006" key="5">
    <source>
        <dbReference type="Google" id="ProtNLM"/>
    </source>
</evidence>